<protein>
    <recommendedName>
        <fullName evidence="2">Putative nickel insertion protein</fullName>
    </recommendedName>
</protein>
<evidence type="ECO:0000313" key="5">
    <source>
        <dbReference type="Proteomes" id="UP001595921"/>
    </source>
</evidence>
<feature type="compositionally biased region" description="Acidic residues" evidence="3">
    <location>
        <begin position="64"/>
        <end position="74"/>
    </location>
</feature>
<proteinExistence type="inferred from homology"/>
<keyword evidence="5" id="KW-1185">Reference proteome</keyword>
<dbReference type="EMBL" id="JBHSDS010000003">
    <property type="protein sequence ID" value="MFC4357334.1"/>
    <property type="molecule type" value="Genomic_DNA"/>
</dbReference>
<accession>A0ABD5PA57</accession>
<dbReference type="PANTHER" id="PTHR36566">
    <property type="entry name" value="NICKEL INSERTION PROTEIN-RELATED"/>
    <property type="match status" value="1"/>
</dbReference>
<feature type="compositionally biased region" description="Basic and acidic residues" evidence="3">
    <location>
        <begin position="124"/>
        <end position="142"/>
    </location>
</feature>
<dbReference type="RefSeq" id="WP_267622367.1">
    <property type="nucleotide sequence ID" value="NZ_JAODIW010000006.1"/>
</dbReference>
<dbReference type="Gene3D" id="3.10.20.300">
    <property type="entry name" value="mk0293 like domain"/>
    <property type="match status" value="1"/>
</dbReference>
<evidence type="ECO:0000256" key="1">
    <source>
        <dbReference type="ARBA" id="ARBA00022596"/>
    </source>
</evidence>
<organism evidence="4 5">
    <name type="scientific">Halobium salinum</name>
    <dbReference type="NCBI Taxonomy" id="1364940"/>
    <lineage>
        <taxon>Archaea</taxon>
        <taxon>Methanobacteriati</taxon>
        <taxon>Methanobacteriota</taxon>
        <taxon>Stenosarchaea group</taxon>
        <taxon>Halobacteria</taxon>
        <taxon>Halobacteriales</taxon>
        <taxon>Haloferacaceae</taxon>
        <taxon>Halobium</taxon>
    </lineage>
</organism>
<dbReference type="Pfam" id="PF01969">
    <property type="entry name" value="Ni_insertion"/>
    <property type="match status" value="1"/>
</dbReference>
<dbReference type="AlphaFoldDB" id="A0ABD5PA57"/>
<dbReference type="Proteomes" id="UP001595921">
    <property type="component" value="Unassembled WGS sequence"/>
</dbReference>
<reference evidence="4 5" key="1">
    <citation type="journal article" date="2019" name="Int. J. Syst. Evol. Microbiol.">
        <title>The Global Catalogue of Microorganisms (GCM) 10K type strain sequencing project: providing services to taxonomists for standard genome sequencing and annotation.</title>
        <authorList>
            <consortium name="The Broad Institute Genomics Platform"/>
            <consortium name="The Broad Institute Genome Sequencing Center for Infectious Disease"/>
            <person name="Wu L."/>
            <person name="Ma J."/>
        </authorList>
    </citation>
    <scope>NUCLEOTIDE SEQUENCE [LARGE SCALE GENOMIC DNA]</scope>
    <source>
        <strain evidence="4 5">CGMCC 1.12553</strain>
    </source>
</reference>
<comment type="similarity">
    <text evidence="2">Belongs to the LarC family.</text>
</comment>
<feature type="region of interest" description="Disordered" evidence="3">
    <location>
        <begin position="64"/>
        <end position="160"/>
    </location>
</feature>
<dbReference type="PANTHER" id="PTHR36566:SF1">
    <property type="entry name" value="PYRIDINIUM-3,5-BISTHIOCARBOXYLIC ACID MONONUCLEOTIDE NICKEL INSERTION PROTEIN"/>
    <property type="match status" value="1"/>
</dbReference>
<gene>
    <name evidence="4" type="primary">larC</name>
    <name evidence="4" type="ORF">ACFO0N_05145</name>
</gene>
<feature type="compositionally biased region" description="Basic and acidic residues" evidence="3">
    <location>
        <begin position="75"/>
        <end position="116"/>
    </location>
</feature>
<dbReference type="InterPro" id="IPR002822">
    <property type="entry name" value="Ni_insertion"/>
</dbReference>
<evidence type="ECO:0000256" key="2">
    <source>
        <dbReference type="HAMAP-Rule" id="MF_01074"/>
    </source>
</evidence>
<dbReference type="Gene3D" id="3.30.70.1380">
    <property type="entry name" value="Transcriptional regulatory protein pf0864 domain like"/>
    <property type="match status" value="1"/>
</dbReference>
<comment type="caution">
    <text evidence="4">The sequence shown here is derived from an EMBL/GenBank/DDBJ whole genome shotgun (WGS) entry which is preliminary data.</text>
</comment>
<dbReference type="GO" id="GO:0016151">
    <property type="term" value="F:nickel cation binding"/>
    <property type="evidence" value="ECO:0007669"/>
    <property type="project" value="UniProtKB-UniRule"/>
</dbReference>
<dbReference type="HAMAP" id="MF_01074">
    <property type="entry name" value="LarC"/>
    <property type="match status" value="1"/>
</dbReference>
<keyword evidence="1 2" id="KW-0533">Nickel</keyword>
<evidence type="ECO:0000313" key="4">
    <source>
        <dbReference type="EMBL" id="MFC4357334.1"/>
    </source>
</evidence>
<sequence length="498" mass="52804">MTTLAFDGRMGASGDMLLAALVAAGADPAVLTPVEGTLDVQYVFGEVGKNGIAATTAAVLLNEDGEGAPEGDDGHDDRSDRSDGDDAAHGHGNGGDDRESHAHHHDGGEDGHDHDHHDHHHDHDHHDHHDDHHHDHHHDDHHHDHHHGTPGTPAEGHGPYRSYREVVGLVESMGLPSSVERDALATFELLGEAEASVHGTTLDEIHFHEVGADDAIADVVGAFLLFDDLGVDRVVTTPLSTGGGEVSMAHGTYPVPAPAVVEIAGRADWSLKGGPVEAELLTPTGAAILAHAAEGVESLPPLRVRASGYGAGGYDFPDRPNVLRALVGDGSGSLARDEITVLETNIDDAPPEVLGGLQETLAEVGARDVSILPATMKKSRPGHLVKVVVKPEDAERVARRLAEETGTLGVREHGAGHRWVADRDFRTATVALDGDDYEVSVKVASDTAGDVYDVSAEFDDAIAVARETGLSVREVMYRAERAVHEAEEGREADERHEE</sequence>
<evidence type="ECO:0000256" key="3">
    <source>
        <dbReference type="SAM" id="MobiDB-lite"/>
    </source>
</evidence>
<dbReference type="GO" id="GO:0016829">
    <property type="term" value="F:lyase activity"/>
    <property type="evidence" value="ECO:0007669"/>
    <property type="project" value="UniProtKB-UniRule"/>
</dbReference>
<name>A0ABD5PA57_9EURY</name>
<keyword evidence="2 4" id="KW-0456">Lyase</keyword>
<dbReference type="NCBIfam" id="TIGR00299">
    <property type="entry name" value="nickel pincer cofactor biosynthesis protein LarC"/>
    <property type="match status" value="1"/>
</dbReference>